<dbReference type="RefSeq" id="WP_380780968.1">
    <property type="nucleotide sequence ID" value="NZ_JACHIK010000025.1"/>
</dbReference>
<accession>A0A7W8DWE1</accession>
<evidence type="ECO:0000256" key="1">
    <source>
        <dbReference type="SAM" id="SignalP"/>
    </source>
</evidence>
<dbReference type="InterPro" id="IPR052897">
    <property type="entry name" value="Sec-Metab_Biosynth_Hydrolase"/>
</dbReference>
<dbReference type="InterPro" id="IPR029058">
    <property type="entry name" value="AB_hydrolase_fold"/>
</dbReference>
<sequence length="114" mass="11870">MPFQLFIIATLAVGAMMLATPAMAEQKPTVVLVHGAFADSSSWNGVIRTLEADGYPVVAAANPLRSVKGDARSVSSLLSTIAGPAVLVGHYSSPRSISASGWITTATGWSARRR</sequence>
<dbReference type="EMBL" id="JACHIK010000025">
    <property type="protein sequence ID" value="MBB5045019.1"/>
    <property type="molecule type" value="Genomic_DNA"/>
</dbReference>
<feature type="signal peptide" evidence="1">
    <location>
        <begin position="1"/>
        <end position="24"/>
    </location>
</feature>
<feature type="chain" id="PRO_5031144275" evidence="1">
    <location>
        <begin position="25"/>
        <end position="114"/>
    </location>
</feature>
<organism evidence="2 3">
    <name type="scientific">Shinella fusca</name>
    <dbReference type="NCBI Taxonomy" id="544480"/>
    <lineage>
        <taxon>Bacteria</taxon>
        <taxon>Pseudomonadati</taxon>
        <taxon>Pseudomonadota</taxon>
        <taxon>Alphaproteobacteria</taxon>
        <taxon>Hyphomicrobiales</taxon>
        <taxon>Rhizobiaceae</taxon>
        <taxon>Shinella</taxon>
    </lineage>
</organism>
<dbReference type="PANTHER" id="PTHR37017">
    <property type="entry name" value="AB HYDROLASE-1 DOMAIN-CONTAINING PROTEIN-RELATED"/>
    <property type="match status" value="1"/>
</dbReference>
<name>A0A7W8DWE1_9HYPH</name>
<evidence type="ECO:0000313" key="3">
    <source>
        <dbReference type="Proteomes" id="UP000535406"/>
    </source>
</evidence>
<keyword evidence="3" id="KW-1185">Reference proteome</keyword>
<dbReference type="Gene3D" id="3.40.50.1820">
    <property type="entry name" value="alpha/beta hydrolase"/>
    <property type="match status" value="1"/>
</dbReference>
<comment type="caution">
    <text evidence="2">The sequence shown here is derived from an EMBL/GenBank/DDBJ whole genome shotgun (WGS) entry which is preliminary data.</text>
</comment>
<keyword evidence="1" id="KW-0732">Signal</keyword>
<dbReference type="AlphaFoldDB" id="A0A7W8DWE1"/>
<protein>
    <submittedName>
        <fullName evidence="2">Pimeloyl-ACP methyl ester carboxylesterase</fullName>
    </submittedName>
</protein>
<proteinExistence type="predicted"/>
<dbReference type="SUPFAM" id="SSF53474">
    <property type="entry name" value="alpha/beta-Hydrolases"/>
    <property type="match status" value="1"/>
</dbReference>
<reference evidence="2 3" key="1">
    <citation type="submission" date="2020-08" db="EMBL/GenBank/DDBJ databases">
        <title>Genomic Encyclopedia of Type Strains, Phase IV (KMG-IV): sequencing the most valuable type-strain genomes for metagenomic binning, comparative biology and taxonomic classification.</title>
        <authorList>
            <person name="Goeker M."/>
        </authorList>
    </citation>
    <scope>NUCLEOTIDE SEQUENCE [LARGE SCALE GENOMIC DNA]</scope>
    <source>
        <strain evidence="2 3">DSM 21319</strain>
    </source>
</reference>
<dbReference type="Proteomes" id="UP000535406">
    <property type="component" value="Unassembled WGS sequence"/>
</dbReference>
<gene>
    <name evidence="2" type="ORF">HNQ66_004447</name>
</gene>
<dbReference type="PANTHER" id="PTHR37017:SF11">
    <property type="entry name" value="ESTERASE_LIPASE_THIOESTERASE DOMAIN-CONTAINING PROTEIN"/>
    <property type="match status" value="1"/>
</dbReference>
<evidence type="ECO:0000313" key="2">
    <source>
        <dbReference type="EMBL" id="MBB5045019.1"/>
    </source>
</evidence>